<evidence type="ECO:0000313" key="2">
    <source>
        <dbReference type="Proteomes" id="UP000814140"/>
    </source>
</evidence>
<sequence>LSATQRPVQVGAWIKCARPWAVYDVGNPRDFGTAWWGWWVHVQPADRGAAGRAYLEERGEARGVPVCSADAFPLGPIGRDSDWHKVAIAGKNGLLSVMVSLSWWGAAVKAVGGDPADWTNAVTDVAGV</sequence>
<accession>A0ACB8T071</accession>
<proteinExistence type="predicted"/>
<feature type="non-terminal residue" evidence="1">
    <location>
        <position position="1"/>
    </location>
</feature>
<reference evidence="1" key="2">
    <citation type="journal article" date="2022" name="New Phytol.">
        <title>Evolutionary transition to the ectomycorrhizal habit in the genomes of a hyperdiverse lineage of mushroom-forming fungi.</title>
        <authorList>
            <person name="Looney B."/>
            <person name="Miyauchi S."/>
            <person name="Morin E."/>
            <person name="Drula E."/>
            <person name="Courty P.E."/>
            <person name="Kohler A."/>
            <person name="Kuo A."/>
            <person name="LaButti K."/>
            <person name="Pangilinan J."/>
            <person name="Lipzen A."/>
            <person name="Riley R."/>
            <person name="Andreopoulos W."/>
            <person name="He G."/>
            <person name="Johnson J."/>
            <person name="Nolan M."/>
            <person name="Tritt A."/>
            <person name="Barry K.W."/>
            <person name="Grigoriev I.V."/>
            <person name="Nagy L.G."/>
            <person name="Hibbett D."/>
            <person name="Henrissat B."/>
            <person name="Matheny P.B."/>
            <person name="Labbe J."/>
            <person name="Martin F.M."/>
        </authorList>
    </citation>
    <scope>NUCLEOTIDE SEQUENCE</scope>
    <source>
        <strain evidence="1">HHB10654</strain>
    </source>
</reference>
<organism evidence="1 2">
    <name type="scientific">Artomyces pyxidatus</name>
    <dbReference type="NCBI Taxonomy" id="48021"/>
    <lineage>
        <taxon>Eukaryota</taxon>
        <taxon>Fungi</taxon>
        <taxon>Dikarya</taxon>
        <taxon>Basidiomycota</taxon>
        <taxon>Agaricomycotina</taxon>
        <taxon>Agaricomycetes</taxon>
        <taxon>Russulales</taxon>
        <taxon>Auriscalpiaceae</taxon>
        <taxon>Artomyces</taxon>
    </lineage>
</organism>
<dbReference type="EMBL" id="MU277212">
    <property type="protein sequence ID" value="KAI0061560.1"/>
    <property type="molecule type" value="Genomic_DNA"/>
</dbReference>
<evidence type="ECO:0000313" key="1">
    <source>
        <dbReference type="EMBL" id="KAI0061560.1"/>
    </source>
</evidence>
<dbReference type="Proteomes" id="UP000814140">
    <property type="component" value="Unassembled WGS sequence"/>
</dbReference>
<keyword evidence="2" id="KW-1185">Reference proteome</keyword>
<reference evidence="1" key="1">
    <citation type="submission" date="2021-03" db="EMBL/GenBank/DDBJ databases">
        <authorList>
            <consortium name="DOE Joint Genome Institute"/>
            <person name="Ahrendt S."/>
            <person name="Looney B.P."/>
            <person name="Miyauchi S."/>
            <person name="Morin E."/>
            <person name="Drula E."/>
            <person name="Courty P.E."/>
            <person name="Chicoki N."/>
            <person name="Fauchery L."/>
            <person name="Kohler A."/>
            <person name="Kuo A."/>
            <person name="Labutti K."/>
            <person name="Pangilinan J."/>
            <person name="Lipzen A."/>
            <person name="Riley R."/>
            <person name="Andreopoulos W."/>
            <person name="He G."/>
            <person name="Johnson J."/>
            <person name="Barry K.W."/>
            <person name="Grigoriev I.V."/>
            <person name="Nagy L."/>
            <person name="Hibbett D."/>
            <person name="Henrissat B."/>
            <person name="Matheny P.B."/>
            <person name="Labbe J."/>
            <person name="Martin F."/>
        </authorList>
    </citation>
    <scope>NUCLEOTIDE SEQUENCE</scope>
    <source>
        <strain evidence="1">HHB10654</strain>
    </source>
</reference>
<name>A0ACB8T071_9AGAM</name>
<comment type="caution">
    <text evidence="1">The sequence shown here is derived from an EMBL/GenBank/DDBJ whole genome shotgun (WGS) entry which is preliminary data.</text>
</comment>
<gene>
    <name evidence="1" type="ORF">BV25DRAFT_1789530</name>
</gene>
<feature type="non-terminal residue" evidence="1">
    <location>
        <position position="128"/>
    </location>
</feature>
<protein>
    <submittedName>
        <fullName evidence="1">Uncharacterized protein</fullName>
    </submittedName>
</protein>